<dbReference type="GeneID" id="69039513"/>
<evidence type="ECO:0000313" key="1">
    <source>
        <dbReference type="EMBL" id="EEH05378.1"/>
    </source>
</evidence>
<accession>C0NTL7</accession>
<evidence type="ECO:0000313" key="2">
    <source>
        <dbReference type="Proteomes" id="UP000001631"/>
    </source>
</evidence>
<dbReference type="Proteomes" id="UP000001631">
    <property type="component" value="Unassembled WGS sequence"/>
</dbReference>
<reference evidence="1" key="1">
    <citation type="submission" date="2009-02" db="EMBL/GenBank/DDBJ databases">
        <title>The Genome Sequence of Ajellomyces capsulatus strain G186AR.</title>
        <authorList>
            <consortium name="The Broad Institute Genome Sequencing Platform"/>
            <person name="Champion M."/>
            <person name="Cuomo C."/>
            <person name="Ma L.-J."/>
            <person name="Henn M.R."/>
            <person name="Sil A."/>
            <person name="Goldman B."/>
            <person name="Young S.K."/>
            <person name="Kodira C.D."/>
            <person name="Zeng Q."/>
            <person name="Koehrsen M."/>
            <person name="Alvarado L."/>
            <person name="Berlin A."/>
            <person name="Borenstein D."/>
            <person name="Chen Z."/>
            <person name="Engels R."/>
            <person name="Freedman E."/>
            <person name="Gellesch M."/>
            <person name="Goldberg J."/>
            <person name="Griggs A."/>
            <person name="Gujja S."/>
            <person name="Heiman D."/>
            <person name="Hepburn T."/>
            <person name="Howarth C."/>
            <person name="Jen D."/>
            <person name="Larson L."/>
            <person name="Lewis B."/>
            <person name="Mehta T."/>
            <person name="Park D."/>
            <person name="Pearson M."/>
            <person name="Roberts A."/>
            <person name="Saif S."/>
            <person name="Shea T."/>
            <person name="Shenoy N."/>
            <person name="Sisk P."/>
            <person name="Stolte C."/>
            <person name="Sykes S."/>
            <person name="Walk T."/>
            <person name="White J."/>
            <person name="Yandava C."/>
            <person name="Klein B."/>
            <person name="McEwen J.G."/>
            <person name="Puccia R."/>
            <person name="Goldman G.H."/>
            <person name="Felipe M.S."/>
            <person name="Nino-Vega G."/>
            <person name="San-Blas G."/>
            <person name="Taylor J."/>
            <person name="Mendoza L."/>
            <person name="Galagan J."/>
            <person name="Nusbaum C."/>
            <person name="Birren B."/>
        </authorList>
    </citation>
    <scope>NUCLEOTIDE SEQUENCE</scope>
    <source>
        <strain evidence="1">G186AR</strain>
    </source>
</reference>
<dbReference type="RefSeq" id="XP_045285859.1">
    <property type="nucleotide sequence ID" value="XM_045433546.1"/>
</dbReference>
<dbReference type="AlphaFoldDB" id="C0NTL7"/>
<proteinExistence type="predicted"/>
<name>C0NTL7_AJECG</name>
<gene>
    <name evidence="1" type="ORF">HCBG_06497</name>
</gene>
<protein>
    <submittedName>
        <fullName evidence="1">Uncharacterized protein</fullName>
    </submittedName>
</protein>
<dbReference type="EMBL" id="GG663371">
    <property type="protein sequence ID" value="EEH05378.1"/>
    <property type="molecule type" value="Genomic_DNA"/>
</dbReference>
<dbReference type="HOGENOM" id="CLU_2830635_0_0_1"/>
<organism evidence="1 2">
    <name type="scientific">Ajellomyces capsulatus (strain G186AR / H82 / ATCC MYA-2454 / RMSCC 2432)</name>
    <name type="common">Darling's disease fungus</name>
    <name type="synonym">Histoplasma capsulatum</name>
    <dbReference type="NCBI Taxonomy" id="447093"/>
    <lineage>
        <taxon>Eukaryota</taxon>
        <taxon>Fungi</taxon>
        <taxon>Dikarya</taxon>
        <taxon>Ascomycota</taxon>
        <taxon>Pezizomycotina</taxon>
        <taxon>Eurotiomycetes</taxon>
        <taxon>Eurotiomycetidae</taxon>
        <taxon>Onygenales</taxon>
        <taxon>Ajellomycetaceae</taxon>
        <taxon>Histoplasma</taxon>
    </lineage>
</organism>
<sequence length="66" mass="7388">MGPAYEGWCWSTHASLWKCDGHVREVNRPKFELCLDNAQVAGEVQGEFGCTDENRTSGSDLWLADL</sequence>
<dbReference type="InParanoid" id="C0NTL7"/>
<keyword evidence="2" id="KW-1185">Reference proteome</keyword>